<dbReference type="EMBL" id="JACCHP010000006">
    <property type="protein sequence ID" value="MBH5398255.1"/>
    <property type="molecule type" value="Genomic_DNA"/>
</dbReference>
<name>A0ABS0PMF0_9BRAD</name>
<dbReference type="PROSITE" id="PS00543">
    <property type="entry name" value="HLYD_FAMILY"/>
    <property type="match status" value="1"/>
</dbReference>
<dbReference type="Pfam" id="PF26002">
    <property type="entry name" value="Beta-barrel_AprE"/>
    <property type="match status" value="1"/>
</dbReference>
<keyword evidence="6 9" id="KW-0812">Transmembrane</keyword>
<evidence type="ECO:0000256" key="9">
    <source>
        <dbReference type="RuleBase" id="RU365093"/>
    </source>
</evidence>
<dbReference type="InterPro" id="IPR058781">
    <property type="entry name" value="HH_AprE-like"/>
</dbReference>
<comment type="caution">
    <text evidence="13">The sequence shown here is derived from an EMBL/GenBank/DDBJ whole genome shotgun (WGS) entry which is preliminary data.</text>
</comment>
<evidence type="ECO:0000256" key="5">
    <source>
        <dbReference type="ARBA" id="ARBA00022519"/>
    </source>
</evidence>
<keyword evidence="5 9" id="KW-0997">Cell inner membrane</keyword>
<evidence type="ECO:0000313" key="13">
    <source>
        <dbReference type="EMBL" id="MBH5398255.1"/>
    </source>
</evidence>
<protein>
    <recommendedName>
        <fullName evidence="9">Membrane fusion protein (MFP) family protein</fullName>
    </recommendedName>
</protein>
<feature type="transmembrane region" description="Helical" evidence="9">
    <location>
        <begin position="60"/>
        <end position="78"/>
    </location>
</feature>
<feature type="region of interest" description="Disordered" evidence="10">
    <location>
        <begin position="1"/>
        <end position="30"/>
    </location>
</feature>
<comment type="subcellular location">
    <subcellularLocation>
        <location evidence="1 9">Cell inner membrane</location>
        <topology evidence="1 9">Single-pass membrane protein</topology>
    </subcellularLocation>
</comment>
<keyword evidence="4 9" id="KW-1003">Cell membrane</keyword>
<dbReference type="Gene3D" id="2.40.50.100">
    <property type="match status" value="1"/>
</dbReference>
<evidence type="ECO:0000256" key="1">
    <source>
        <dbReference type="ARBA" id="ARBA00004377"/>
    </source>
</evidence>
<keyword evidence="7 9" id="KW-1133">Transmembrane helix</keyword>
<keyword evidence="3 9" id="KW-0813">Transport</keyword>
<keyword evidence="8 9" id="KW-0472">Membrane</keyword>
<dbReference type="Gene3D" id="2.40.30.170">
    <property type="match status" value="1"/>
</dbReference>
<evidence type="ECO:0000259" key="11">
    <source>
        <dbReference type="Pfam" id="PF25994"/>
    </source>
</evidence>
<evidence type="ECO:0000256" key="2">
    <source>
        <dbReference type="ARBA" id="ARBA00009477"/>
    </source>
</evidence>
<dbReference type="PANTHER" id="PTHR30386">
    <property type="entry name" value="MEMBRANE FUSION SUBUNIT OF EMRAB-TOLC MULTIDRUG EFFLUX PUMP"/>
    <property type="match status" value="1"/>
</dbReference>
<dbReference type="NCBIfam" id="TIGR01843">
    <property type="entry name" value="type_I_hlyD"/>
    <property type="match status" value="1"/>
</dbReference>
<keyword evidence="14" id="KW-1185">Reference proteome</keyword>
<evidence type="ECO:0000256" key="7">
    <source>
        <dbReference type="ARBA" id="ARBA00022989"/>
    </source>
</evidence>
<accession>A0ABS0PMF0</accession>
<gene>
    <name evidence="13" type="ORF">HZZ13_10690</name>
</gene>
<proteinExistence type="inferred from homology"/>
<dbReference type="Gene3D" id="1.10.287.470">
    <property type="entry name" value="Helix hairpin bin"/>
    <property type="match status" value="1"/>
</dbReference>
<evidence type="ECO:0000256" key="4">
    <source>
        <dbReference type="ARBA" id="ARBA00022475"/>
    </source>
</evidence>
<reference evidence="13 14" key="1">
    <citation type="submission" date="2020-07" db="EMBL/GenBank/DDBJ databases">
        <title>Bradyrhizobium diversity isolated from nodules of indigenous legumes of Western Australia.</title>
        <authorList>
            <person name="Klepa M.S."/>
        </authorList>
    </citation>
    <scope>NUCLEOTIDE SEQUENCE [LARGE SCALE GENOMIC DNA]</scope>
    <source>
        <strain evidence="13 14">CNPSo 4010</strain>
    </source>
</reference>
<evidence type="ECO:0000256" key="10">
    <source>
        <dbReference type="SAM" id="MobiDB-lite"/>
    </source>
</evidence>
<evidence type="ECO:0000256" key="3">
    <source>
        <dbReference type="ARBA" id="ARBA00022448"/>
    </source>
</evidence>
<dbReference type="InterPro" id="IPR010129">
    <property type="entry name" value="T1SS_HlyD"/>
</dbReference>
<dbReference type="PANTHER" id="PTHR30386:SF26">
    <property type="entry name" value="TRANSPORT PROTEIN COMB"/>
    <property type="match status" value="1"/>
</dbReference>
<comment type="similarity">
    <text evidence="2 9">Belongs to the membrane fusion protein (MFP) (TC 8.A.1) family.</text>
</comment>
<dbReference type="InterPro" id="IPR058982">
    <property type="entry name" value="Beta-barrel_AprE"/>
</dbReference>
<feature type="domain" description="AprE-like beta-barrel" evidence="12">
    <location>
        <begin position="356"/>
        <end position="451"/>
    </location>
</feature>
<evidence type="ECO:0000256" key="8">
    <source>
        <dbReference type="ARBA" id="ARBA00023136"/>
    </source>
</evidence>
<evidence type="ECO:0000259" key="12">
    <source>
        <dbReference type="Pfam" id="PF26002"/>
    </source>
</evidence>
<evidence type="ECO:0000256" key="6">
    <source>
        <dbReference type="ARBA" id="ARBA00022692"/>
    </source>
</evidence>
<dbReference type="InterPro" id="IPR006144">
    <property type="entry name" value="Secretion_HlyD_CS"/>
</dbReference>
<dbReference type="Pfam" id="PF25994">
    <property type="entry name" value="HH_AprE"/>
    <property type="match status" value="1"/>
</dbReference>
<dbReference type="PRINTS" id="PR01490">
    <property type="entry name" value="RTXTOXIND"/>
</dbReference>
<dbReference type="InterPro" id="IPR050739">
    <property type="entry name" value="MFP"/>
</dbReference>
<organism evidence="13 14">
    <name type="scientific">Bradyrhizobium agreste</name>
    <dbReference type="NCBI Taxonomy" id="2751811"/>
    <lineage>
        <taxon>Bacteria</taxon>
        <taxon>Pseudomonadati</taxon>
        <taxon>Pseudomonadota</taxon>
        <taxon>Alphaproteobacteria</taxon>
        <taxon>Hyphomicrobiales</taxon>
        <taxon>Nitrobacteraceae</taxon>
        <taxon>Bradyrhizobium</taxon>
    </lineage>
</organism>
<evidence type="ECO:0000313" key="14">
    <source>
        <dbReference type="Proteomes" id="UP000807370"/>
    </source>
</evidence>
<sequence length="475" mass="52286">MTAAEKTRAEAASGRAGVSPASPTRRRLLRPAPAGSRVVAQFQSDAAEIEQLTPPRVGRVTLYCVAALIAVAITFASVSRVDMIVTAQGKLITTRPNLVVQPLETSVVREIRVKAGDSVNHGDVLAILDPTFSQADLDQLRSRLAALDASIDRLQAELDGAEYGIGKSASADQALQRKVFLQRKTAFDLQIQNYDAQIASARANLKTAQDEELVLTQRLDTMQSIEAMRNALMAKEVGSRLNFLLSRDARLEVESNLARVRGSIVDNMHRLDKARADQKVFAAEFRRAAYQELVETLPKRNSTAEELKKAELRRQLIVLNAPADAVVLEIANRTVGSVVREAETLFVLVPRDEALRAEVNVEGRDIGQVAVGQAVRVKFEAFPFQKYGTATGEVAVISQDSFSPDAKAEGARRSSAPYYRVLIDLRDTHLRLPPERLQLIPGMAITAEMKVGRRSVISYFLYPLLRGLDESIREY</sequence>
<dbReference type="Proteomes" id="UP000807370">
    <property type="component" value="Unassembled WGS sequence"/>
</dbReference>
<feature type="domain" description="AprE-like long alpha-helical hairpin" evidence="11">
    <location>
        <begin position="133"/>
        <end position="311"/>
    </location>
</feature>